<feature type="compositionally biased region" description="Low complexity" evidence="1">
    <location>
        <begin position="21"/>
        <end position="43"/>
    </location>
</feature>
<dbReference type="RefSeq" id="XP_051359599.1">
    <property type="nucleotide sequence ID" value="XM_051509374.1"/>
</dbReference>
<feature type="region of interest" description="Disordered" evidence="1">
    <location>
        <begin position="293"/>
        <end position="357"/>
    </location>
</feature>
<organism evidence="4 5">
    <name type="scientific">Emericellopsis cladophorae</name>
    <dbReference type="NCBI Taxonomy" id="2686198"/>
    <lineage>
        <taxon>Eukaryota</taxon>
        <taxon>Fungi</taxon>
        <taxon>Dikarya</taxon>
        <taxon>Ascomycota</taxon>
        <taxon>Pezizomycotina</taxon>
        <taxon>Sordariomycetes</taxon>
        <taxon>Hypocreomycetidae</taxon>
        <taxon>Hypocreales</taxon>
        <taxon>Bionectriaceae</taxon>
        <taxon>Emericellopsis</taxon>
    </lineage>
</organism>
<evidence type="ECO:0000256" key="1">
    <source>
        <dbReference type="SAM" id="MobiDB-lite"/>
    </source>
</evidence>
<reference evidence="4" key="2">
    <citation type="submission" date="2022-07" db="EMBL/GenBank/DDBJ databases">
        <authorList>
            <person name="Goncalves M.F.M."/>
            <person name="Hilario S."/>
            <person name="Van De Peer Y."/>
            <person name="Esteves A.C."/>
            <person name="Alves A."/>
        </authorList>
    </citation>
    <scope>NUCLEOTIDE SEQUENCE</scope>
    <source>
        <strain evidence="4">MUM 19.33</strain>
    </source>
</reference>
<dbReference type="Proteomes" id="UP001055219">
    <property type="component" value="Unassembled WGS sequence"/>
</dbReference>
<accession>A0A9P9XWA3</accession>
<protein>
    <recommendedName>
        <fullName evidence="3">WSC domain-containing protein</fullName>
    </recommendedName>
</protein>
<dbReference type="PROSITE" id="PS51212">
    <property type="entry name" value="WSC"/>
    <property type="match status" value="1"/>
</dbReference>
<comment type="caution">
    <text evidence="4">The sequence shown here is derived from an EMBL/GenBank/DDBJ whole genome shotgun (WGS) entry which is preliminary data.</text>
</comment>
<feature type="transmembrane region" description="Helical" evidence="2">
    <location>
        <begin position="372"/>
        <end position="391"/>
    </location>
</feature>
<keyword evidence="2" id="KW-1133">Transmembrane helix</keyword>
<evidence type="ECO:0000313" key="5">
    <source>
        <dbReference type="Proteomes" id="UP001055219"/>
    </source>
</evidence>
<dbReference type="AlphaFoldDB" id="A0A9P9XWA3"/>
<feature type="domain" description="WSC" evidence="3">
    <location>
        <begin position="52"/>
        <end position="140"/>
    </location>
</feature>
<sequence>MTTGQTTPTETDDGNNTTPGTATQTDDSETGTTDTETAAPTETGDNPSTVGNFRLLGCYSSDEGFPGFSAEVTNDDMDLDICAEECDGENYFGVYRNQCFCGTDLEGMMSTDIDSCDIACPGDGSEFCGGDITPNRRLLRRQDISNNILLSVYVAIGFVPDGEDTTVTTTFVSTVTGDAGPVATTVTTAVVCSGGICGGGPSGPVFIFNIFTCQECAGEEVYFANPCSCVGGVEYVPHVCDATSCAGKTVYKPEEKPFGGSSQMYYPTPCNHADCSTGSTTMFKPFREGQADYTVPISPAGSGDNGKGPNDGGVKSGDGGSKGNGGGSKGNGGGPGSGNGDAGTGSDNGVVGAGGPGKDGEPVLVSLGDKQMVTTLALVILFPVAGALAGWF</sequence>
<dbReference type="InterPro" id="IPR002889">
    <property type="entry name" value="WSC_carb-bd"/>
</dbReference>
<proteinExistence type="predicted"/>
<keyword evidence="5" id="KW-1185">Reference proteome</keyword>
<feature type="region of interest" description="Disordered" evidence="1">
    <location>
        <begin position="1"/>
        <end position="49"/>
    </location>
</feature>
<reference evidence="4" key="1">
    <citation type="journal article" date="2021" name="J Fungi (Basel)">
        <title>Genomic and Metabolomic Analyses of the Marine Fungus Emericellopsis cladophorae: Insights into Saltwater Adaptability Mechanisms and Its Biosynthetic Potential.</title>
        <authorList>
            <person name="Goncalves M.F.M."/>
            <person name="Hilario S."/>
            <person name="Van de Peer Y."/>
            <person name="Esteves A.C."/>
            <person name="Alves A."/>
        </authorList>
    </citation>
    <scope>NUCLEOTIDE SEQUENCE</scope>
    <source>
        <strain evidence="4">MUM 19.33</strain>
    </source>
</reference>
<keyword evidence="2" id="KW-0472">Membrane</keyword>
<dbReference type="SMART" id="SM00321">
    <property type="entry name" value="WSC"/>
    <property type="match status" value="1"/>
</dbReference>
<evidence type="ECO:0000259" key="3">
    <source>
        <dbReference type="PROSITE" id="PS51212"/>
    </source>
</evidence>
<keyword evidence="2" id="KW-0812">Transmembrane</keyword>
<dbReference type="Pfam" id="PF01822">
    <property type="entry name" value="WSC"/>
    <property type="match status" value="1"/>
</dbReference>
<feature type="compositionally biased region" description="Gly residues" evidence="1">
    <location>
        <begin position="303"/>
        <end position="343"/>
    </location>
</feature>
<dbReference type="OrthoDB" id="2019572at2759"/>
<dbReference type="GeneID" id="75832329"/>
<gene>
    <name evidence="4" type="ORF">J7T54_005846</name>
</gene>
<dbReference type="EMBL" id="JAGIXG020000060">
    <property type="protein sequence ID" value="KAI6778743.1"/>
    <property type="molecule type" value="Genomic_DNA"/>
</dbReference>
<evidence type="ECO:0000256" key="2">
    <source>
        <dbReference type="SAM" id="Phobius"/>
    </source>
</evidence>
<name>A0A9P9XWA3_9HYPO</name>
<evidence type="ECO:0000313" key="4">
    <source>
        <dbReference type="EMBL" id="KAI6778743.1"/>
    </source>
</evidence>